<dbReference type="SUPFAM" id="SSF52540">
    <property type="entry name" value="P-loop containing nucleoside triphosphate hydrolases"/>
    <property type="match status" value="1"/>
</dbReference>
<dbReference type="CDD" id="cd00267">
    <property type="entry name" value="ABC_ATPase"/>
    <property type="match status" value="1"/>
</dbReference>
<dbReference type="GO" id="GO:0006302">
    <property type="term" value="P:double-strand break repair"/>
    <property type="evidence" value="ECO:0007669"/>
    <property type="project" value="InterPro"/>
</dbReference>
<comment type="caution">
    <text evidence="4">The sequence shown here is derived from an EMBL/GenBank/DDBJ whole genome shotgun (WGS) entry which is preliminary data.</text>
</comment>
<dbReference type="RefSeq" id="WP_117159742.1">
    <property type="nucleotide sequence ID" value="NZ_QVID01000002.1"/>
</dbReference>
<protein>
    <submittedName>
        <fullName evidence="4">ATP-binding protein</fullName>
    </submittedName>
</protein>
<accession>A0A3E1Q6N0</accession>
<evidence type="ECO:0000259" key="2">
    <source>
        <dbReference type="Pfam" id="PF13166"/>
    </source>
</evidence>
<feature type="domain" description="Rad50/SbcC-type AAA" evidence="3">
    <location>
        <begin position="83"/>
        <end position="318"/>
    </location>
</feature>
<evidence type="ECO:0000259" key="3">
    <source>
        <dbReference type="Pfam" id="PF13476"/>
    </source>
</evidence>
<name>A0A3E1Q6N0_9FLAO</name>
<keyword evidence="5" id="KW-1185">Reference proteome</keyword>
<dbReference type="Gene3D" id="3.40.50.300">
    <property type="entry name" value="P-loop containing nucleotide triphosphate hydrolases"/>
    <property type="match status" value="2"/>
</dbReference>
<keyword evidence="4" id="KW-0547">Nucleotide-binding</keyword>
<gene>
    <name evidence="4" type="ORF">DZ858_11140</name>
</gene>
<dbReference type="PANTHER" id="PTHR32114:SF2">
    <property type="entry name" value="ABC TRANSPORTER ABCH.3"/>
    <property type="match status" value="1"/>
</dbReference>
<dbReference type="GO" id="GO:0005524">
    <property type="term" value="F:ATP binding"/>
    <property type="evidence" value="ECO:0007669"/>
    <property type="project" value="UniProtKB-KW"/>
</dbReference>
<reference evidence="4 5" key="1">
    <citation type="journal article" date="2007" name="Int. J. Syst. Evol. Microbiol.">
        <title>Marixanthomonas ophiurae gen. nov., sp. nov., a marine bacterium of the family Flavobacteriaceae isolated from a deep-sea brittle star.</title>
        <authorList>
            <person name="Romanenko L.A."/>
            <person name="Uchino M."/>
            <person name="Frolova G.M."/>
            <person name="Mikhailov V.V."/>
        </authorList>
    </citation>
    <scope>NUCLEOTIDE SEQUENCE [LARGE SCALE GENOMIC DNA]</scope>
    <source>
        <strain evidence="4 5">KMM 3046</strain>
    </source>
</reference>
<dbReference type="Pfam" id="PF13166">
    <property type="entry name" value="AAA_13"/>
    <property type="match status" value="1"/>
</dbReference>
<dbReference type="OrthoDB" id="9789562at2"/>
<keyword evidence="1" id="KW-0175">Coiled coil</keyword>
<dbReference type="GO" id="GO:0016887">
    <property type="term" value="F:ATP hydrolysis activity"/>
    <property type="evidence" value="ECO:0007669"/>
    <property type="project" value="InterPro"/>
</dbReference>
<dbReference type="PANTHER" id="PTHR32114">
    <property type="entry name" value="ABC TRANSPORTER ABCH.3"/>
    <property type="match status" value="1"/>
</dbReference>
<dbReference type="AlphaFoldDB" id="A0A3E1Q6N0"/>
<dbReference type="EMBL" id="QVID01000002">
    <property type="protein sequence ID" value="RFN57793.1"/>
    <property type="molecule type" value="Genomic_DNA"/>
</dbReference>
<proteinExistence type="predicted"/>
<feature type="coiled-coil region" evidence="1">
    <location>
        <begin position="268"/>
        <end position="317"/>
    </location>
</feature>
<evidence type="ECO:0000313" key="4">
    <source>
        <dbReference type="EMBL" id="RFN57793.1"/>
    </source>
</evidence>
<evidence type="ECO:0000313" key="5">
    <source>
        <dbReference type="Proteomes" id="UP000261082"/>
    </source>
</evidence>
<dbReference type="Pfam" id="PF13476">
    <property type="entry name" value="AAA_23"/>
    <property type="match status" value="1"/>
</dbReference>
<dbReference type="InterPro" id="IPR027417">
    <property type="entry name" value="P-loop_NTPase"/>
</dbReference>
<keyword evidence="4" id="KW-0067">ATP-binding</keyword>
<dbReference type="InterPro" id="IPR026866">
    <property type="entry name" value="CR006_AAA"/>
</dbReference>
<sequence length="873" mass="100860">MPILNDIIDWVENKPTFWQVAVDRLIRNNELTENDITELTEICKVDFGLSKFEFDNVDFDDLRDFANNTTSNDDVILSKISNIDNINALSKVCELEFAPKGLTIVYGDNGAGKSSYVSILKHACNTRGHKPKINDNLYDPTCFGNDKKADIEYTTDSTNFYTVNLVNEEVNNSILKSVDVFDTSSANHYIEGEDEIAFIPQGLSIVEKLAIDIKKVENKLNLELSNPALREFDYSLLDVSECSTAKTFLDKLSAETNLDELRAESIWNSTKSSRIEQLTKEIEKLNATDPKKNLKENEEKIKRFEILQKKFQTLEDNLTGQILDGLKQTLNNFVTTSKALEESSEKAFSDLPIDGVGNSSWKLLWESARKFYNESTDTENFPEINYDSSCPLCLQDLNEDAKNRFTSFEEFIKNDIQKTFDEASNKFDLAIENLNSLEFSFEEQEPTTIELNELIDDYSQNQEQYLKLLFKQKENFTTLFNAKKTIEDFNKIEIEETPKTQIQELIKNLKETNEKLKVQSIEEDLKPLNKELNQLKGEKKIFDFKPKLGREIYRQKKIKLLNQCISKCNTRTITTHSNELATNYISQNLKQNFKTELTKLGFKNIKIETETKGQRGKQYHYLRLDEQNANGIALKDILSEGEHRCISLATFLSELSISEHNSAIIFDDPVSSLDHKWRNKISKRITEEALERQVIVFTHDITFLLMIQEHSDKLNCDLDIKSLTRKKKETGLIASYPPWDALPVGKRIGLLKNAYQRLEKIERTETEEVYKERAKILYGKLRETWERFIEEVFLNGAIQRFGRAIQTQRLSKIIDLTDDDYNLVDTNMSKCSTYFTGHDTAGTLIEEMPDSDEFLADLTILEEYTKTIRKRRN</sequence>
<dbReference type="InterPro" id="IPR038729">
    <property type="entry name" value="Rad50/SbcC_AAA"/>
</dbReference>
<organism evidence="4 5">
    <name type="scientific">Marixanthomonas ophiurae</name>
    <dbReference type="NCBI Taxonomy" id="387659"/>
    <lineage>
        <taxon>Bacteria</taxon>
        <taxon>Pseudomonadati</taxon>
        <taxon>Bacteroidota</taxon>
        <taxon>Flavobacteriia</taxon>
        <taxon>Flavobacteriales</taxon>
        <taxon>Flavobacteriaceae</taxon>
        <taxon>Marixanthomonas</taxon>
    </lineage>
</organism>
<evidence type="ECO:0000256" key="1">
    <source>
        <dbReference type="SAM" id="Coils"/>
    </source>
</evidence>
<feature type="domain" description="Protein CR006 P-loop" evidence="2">
    <location>
        <begin position="388"/>
        <end position="784"/>
    </location>
</feature>
<feature type="coiled-coil region" evidence="1">
    <location>
        <begin position="499"/>
        <end position="538"/>
    </location>
</feature>
<dbReference type="Proteomes" id="UP000261082">
    <property type="component" value="Unassembled WGS sequence"/>
</dbReference>